<dbReference type="EMBL" id="DXFQ01000083">
    <property type="protein sequence ID" value="HIX19911.1"/>
    <property type="molecule type" value="Genomic_DNA"/>
</dbReference>
<protein>
    <submittedName>
        <fullName evidence="3">NTP transferase domain-containing protein</fullName>
    </submittedName>
</protein>
<dbReference type="AlphaFoldDB" id="A0A9D2AHY9"/>
<dbReference type="Gene3D" id="3.90.550.10">
    <property type="entry name" value="Spore Coat Polysaccharide Biosynthesis Protein SpsA, Chain A"/>
    <property type="match status" value="1"/>
</dbReference>
<keyword evidence="3" id="KW-0808">Transferase</keyword>
<proteinExistence type="predicted"/>
<organism evidence="3 4">
    <name type="scientific">Candidatus Akkermansia intestinigallinarum</name>
    <dbReference type="NCBI Taxonomy" id="2838431"/>
    <lineage>
        <taxon>Bacteria</taxon>
        <taxon>Pseudomonadati</taxon>
        <taxon>Verrucomicrobiota</taxon>
        <taxon>Verrucomicrobiia</taxon>
        <taxon>Verrucomicrobiales</taxon>
        <taxon>Akkermansiaceae</taxon>
        <taxon>Akkermansia</taxon>
    </lineage>
</organism>
<accession>A0A9D2AHY9</accession>
<dbReference type="InterPro" id="IPR051161">
    <property type="entry name" value="Mannose-6P_isomerase_type2"/>
</dbReference>
<evidence type="ECO:0000313" key="4">
    <source>
        <dbReference type="Proteomes" id="UP000823964"/>
    </source>
</evidence>
<dbReference type="PANTHER" id="PTHR46390:SF1">
    <property type="entry name" value="MANNOSE-1-PHOSPHATE GUANYLYLTRANSFERASE"/>
    <property type="match status" value="1"/>
</dbReference>
<sequence length="353" mass="39065">MGNYALILAGGSGTRFWPLSRNARPKQLLDLFGQGSMLSQAVERMRGILPTENIIILTNHLQEAEVRRQAACLPPENIVAEPARRDTAPAVSLGIGLIAARDPQANMMIVPSDSLILNNEAFRDLAAEALALAGRERALITIGIRPTWACPSYGYVERGERLDDPALKYSCYEVKRFREKPDAETAERYLAAGNFSWNAGMFIWNVAHVRRELEEHSPQLADFISRLTQAGDLPRFIAEEFPKLTPISIDYALLEKSSRVLNFEANFDWDDVGSWISVGKYLPTDASGNASNAPVTALESGNNIIFSTGGKRIALIDVDDLIVIETEDALLVTRRCDADKIKKIVDMVPDELH</sequence>
<dbReference type="InterPro" id="IPR054566">
    <property type="entry name" value="ManC/GMP-like_b-helix"/>
</dbReference>
<dbReference type="Proteomes" id="UP000823964">
    <property type="component" value="Unassembled WGS sequence"/>
</dbReference>
<dbReference type="SUPFAM" id="SSF159283">
    <property type="entry name" value="Guanosine diphospho-D-mannose pyrophosphorylase/mannose-6-phosphate isomerase linker domain"/>
    <property type="match status" value="1"/>
</dbReference>
<reference evidence="3" key="1">
    <citation type="journal article" date="2021" name="PeerJ">
        <title>Extensive microbial diversity within the chicken gut microbiome revealed by metagenomics and culture.</title>
        <authorList>
            <person name="Gilroy R."/>
            <person name="Ravi A."/>
            <person name="Getino M."/>
            <person name="Pursley I."/>
            <person name="Horton D.L."/>
            <person name="Alikhan N.F."/>
            <person name="Baker D."/>
            <person name="Gharbi K."/>
            <person name="Hall N."/>
            <person name="Watson M."/>
            <person name="Adriaenssens E.M."/>
            <person name="Foster-Nyarko E."/>
            <person name="Jarju S."/>
            <person name="Secka A."/>
            <person name="Antonio M."/>
            <person name="Oren A."/>
            <person name="Chaudhuri R.R."/>
            <person name="La Ragione R."/>
            <person name="Hildebrand F."/>
            <person name="Pallen M.J."/>
        </authorList>
    </citation>
    <scope>NUCLEOTIDE SEQUENCE</scope>
    <source>
        <strain evidence="3">14975</strain>
    </source>
</reference>
<dbReference type="InterPro" id="IPR005835">
    <property type="entry name" value="NTP_transferase_dom"/>
</dbReference>
<reference evidence="3" key="2">
    <citation type="submission" date="2021-04" db="EMBL/GenBank/DDBJ databases">
        <authorList>
            <person name="Gilroy R."/>
        </authorList>
    </citation>
    <scope>NUCLEOTIDE SEQUENCE</scope>
    <source>
        <strain evidence="3">14975</strain>
    </source>
</reference>
<dbReference type="GO" id="GO:0004475">
    <property type="term" value="F:mannose-1-phosphate guanylyltransferase (GTP) activity"/>
    <property type="evidence" value="ECO:0007669"/>
    <property type="project" value="InterPro"/>
</dbReference>
<dbReference type="GO" id="GO:0009298">
    <property type="term" value="P:GDP-mannose biosynthetic process"/>
    <property type="evidence" value="ECO:0007669"/>
    <property type="project" value="TreeGrafter"/>
</dbReference>
<gene>
    <name evidence="3" type="ORF">H9862_04815</name>
</gene>
<evidence type="ECO:0000259" key="2">
    <source>
        <dbReference type="Pfam" id="PF22640"/>
    </source>
</evidence>
<feature type="domain" description="MannoseP isomerase/GMP-like beta-helix" evidence="2">
    <location>
        <begin position="297"/>
        <end position="346"/>
    </location>
</feature>
<comment type="caution">
    <text evidence="3">The sequence shown here is derived from an EMBL/GenBank/DDBJ whole genome shotgun (WGS) entry which is preliminary data.</text>
</comment>
<evidence type="ECO:0000259" key="1">
    <source>
        <dbReference type="Pfam" id="PF00483"/>
    </source>
</evidence>
<evidence type="ECO:0000313" key="3">
    <source>
        <dbReference type="EMBL" id="HIX19911.1"/>
    </source>
</evidence>
<feature type="domain" description="Nucleotidyl transferase" evidence="1">
    <location>
        <begin position="5"/>
        <end position="278"/>
    </location>
</feature>
<dbReference type="PANTHER" id="PTHR46390">
    <property type="entry name" value="MANNOSE-1-PHOSPHATE GUANYLYLTRANSFERASE"/>
    <property type="match status" value="1"/>
</dbReference>
<dbReference type="Pfam" id="PF00483">
    <property type="entry name" value="NTP_transferase"/>
    <property type="match status" value="1"/>
</dbReference>
<dbReference type="CDD" id="cd02509">
    <property type="entry name" value="GDP-M1P_Guanylyltransferase"/>
    <property type="match status" value="1"/>
</dbReference>
<dbReference type="Pfam" id="PF22640">
    <property type="entry name" value="ManC_GMP_beta-helix"/>
    <property type="match status" value="1"/>
</dbReference>
<name>A0A9D2AHY9_9BACT</name>
<dbReference type="InterPro" id="IPR049577">
    <property type="entry name" value="GMPP_N"/>
</dbReference>
<dbReference type="InterPro" id="IPR029044">
    <property type="entry name" value="Nucleotide-diphossugar_trans"/>
</dbReference>
<dbReference type="SUPFAM" id="SSF53448">
    <property type="entry name" value="Nucleotide-diphospho-sugar transferases"/>
    <property type="match status" value="1"/>
</dbReference>